<dbReference type="Proteomes" id="UP000746471">
    <property type="component" value="Unassembled WGS sequence"/>
</dbReference>
<evidence type="ECO:0000313" key="3">
    <source>
        <dbReference type="Proteomes" id="UP000746471"/>
    </source>
</evidence>
<protein>
    <submittedName>
        <fullName evidence="2">Uncharacterized protein</fullName>
    </submittedName>
</protein>
<evidence type="ECO:0000313" key="2">
    <source>
        <dbReference type="EMBL" id="MBS7528591.1"/>
    </source>
</evidence>
<comment type="caution">
    <text evidence="2">The sequence shown here is derived from an EMBL/GenBank/DDBJ whole genome shotgun (WGS) entry which is preliminary data.</text>
</comment>
<accession>A0ABS5PVN0</accession>
<feature type="compositionally biased region" description="Basic and acidic residues" evidence="1">
    <location>
        <begin position="11"/>
        <end position="28"/>
    </location>
</feature>
<evidence type="ECO:0000256" key="1">
    <source>
        <dbReference type="SAM" id="MobiDB-lite"/>
    </source>
</evidence>
<organism evidence="2 3">
    <name type="scientific">Fusibacter paucivorans</name>
    <dbReference type="NCBI Taxonomy" id="76009"/>
    <lineage>
        <taxon>Bacteria</taxon>
        <taxon>Bacillati</taxon>
        <taxon>Bacillota</taxon>
        <taxon>Clostridia</taxon>
        <taxon>Eubacteriales</taxon>
        <taxon>Eubacteriales Family XII. Incertae Sedis</taxon>
        <taxon>Fusibacter</taxon>
    </lineage>
</organism>
<feature type="region of interest" description="Disordered" evidence="1">
    <location>
        <begin position="1"/>
        <end position="28"/>
    </location>
</feature>
<proteinExistence type="predicted"/>
<keyword evidence="3" id="KW-1185">Reference proteome</keyword>
<sequence length="50" mass="5976">MLTGAGSISHEVAKEHAEKEYEKFNQKRLSEPEKDDFDVYLEEHEWTHKK</sequence>
<reference evidence="2 3" key="1">
    <citation type="submission" date="2021-05" db="EMBL/GenBank/DDBJ databases">
        <title>Fusibacter ferrireducens sp. nov., an anaerobic, sulfur- and Fe-reducing bacterium isolated from the mangrove sediment.</title>
        <authorList>
            <person name="Qiu D."/>
        </authorList>
    </citation>
    <scope>NUCLEOTIDE SEQUENCE [LARGE SCALE GENOMIC DNA]</scope>
    <source>
        <strain evidence="2 3">DSM 12116</strain>
    </source>
</reference>
<gene>
    <name evidence="2" type="ORF">KHM83_18135</name>
</gene>
<dbReference type="EMBL" id="JAHBCL010000047">
    <property type="protein sequence ID" value="MBS7528591.1"/>
    <property type="molecule type" value="Genomic_DNA"/>
</dbReference>
<name>A0ABS5PVN0_9FIRM</name>